<evidence type="ECO:0000256" key="1">
    <source>
        <dbReference type="ARBA" id="ARBA00006930"/>
    </source>
</evidence>
<evidence type="ECO:0000256" key="2">
    <source>
        <dbReference type="ARBA" id="ARBA00011322"/>
    </source>
</evidence>
<keyword evidence="8" id="KW-1185">Reference proteome</keyword>
<protein>
    <recommendedName>
        <fullName evidence="3">Nuclease SbcCD subunit C</fullName>
    </recommendedName>
</protein>
<dbReference type="RefSeq" id="WP_388390034.1">
    <property type="nucleotide sequence ID" value="NZ_JBIAFP010000044.1"/>
</dbReference>
<comment type="subunit">
    <text evidence="2">Heterodimer of SbcC and SbcD.</text>
</comment>
<comment type="similarity">
    <text evidence="1">Belongs to the SMC family. SbcC subfamily.</text>
</comment>
<feature type="coiled-coil region" evidence="4">
    <location>
        <begin position="522"/>
        <end position="556"/>
    </location>
</feature>
<dbReference type="PANTHER" id="PTHR32114:SF2">
    <property type="entry name" value="ABC TRANSPORTER ABCH.3"/>
    <property type="match status" value="1"/>
</dbReference>
<dbReference type="PANTHER" id="PTHR32114">
    <property type="entry name" value="ABC TRANSPORTER ABCH.3"/>
    <property type="match status" value="1"/>
</dbReference>
<dbReference type="Proteomes" id="UP001601288">
    <property type="component" value="Unassembled WGS sequence"/>
</dbReference>
<reference evidence="7 8" key="1">
    <citation type="submission" date="2024-10" db="EMBL/GenBank/DDBJ databases">
        <title>The Natural Products Discovery Center: Release of the First 8490 Sequenced Strains for Exploring Actinobacteria Biosynthetic Diversity.</title>
        <authorList>
            <person name="Kalkreuter E."/>
            <person name="Kautsar S.A."/>
            <person name="Yang D."/>
            <person name="Bader C.D."/>
            <person name="Teijaro C.N."/>
            <person name="Fluegel L."/>
            <person name="Davis C.M."/>
            <person name="Simpson J.R."/>
            <person name="Lauterbach L."/>
            <person name="Steele A.D."/>
            <person name="Gui C."/>
            <person name="Meng S."/>
            <person name="Li G."/>
            <person name="Viehrig K."/>
            <person name="Ye F."/>
            <person name="Su P."/>
            <person name="Kiefer A.F."/>
            <person name="Nichols A."/>
            <person name="Cepeda A.J."/>
            <person name="Yan W."/>
            <person name="Fan B."/>
            <person name="Jiang Y."/>
            <person name="Adhikari A."/>
            <person name="Zheng C.-J."/>
            <person name="Schuster L."/>
            <person name="Cowan T.M."/>
            <person name="Smanski M.J."/>
            <person name="Chevrette M.G."/>
            <person name="De Carvalho L.P.S."/>
            <person name="Shen B."/>
        </authorList>
    </citation>
    <scope>NUCLEOTIDE SEQUENCE [LARGE SCALE GENOMIC DNA]</scope>
    <source>
        <strain evidence="7 8">NPDC007066</strain>
    </source>
</reference>
<keyword evidence="4" id="KW-0175">Coiled coil</keyword>
<feature type="compositionally biased region" description="Low complexity" evidence="5">
    <location>
        <begin position="202"/>
        <end position="211"/>
    </location>
</feature>
<sequence>MKPLTLALTGFRSYPSPTRVDFTGKSLVAVLGDTGAGKSSLLEAILFALFRKSSWDAKQPGQLIADGAQAMSVELTFLHDGQRWCVHRTMHATNPNAGRHHLKNLDTGEEIDRANAVDDRIKAVLQMGYDTFLRVGLLPQGKFDRLLTAVPRERSARLRELFGAESLESVRQLAARHSQTLQELLGDAKAKRAPMPDNPEQAAAEAGAAADAATARSERLKTAVERITALRGEASAARSAAAAATATAETLSARAVTDAGATLDVLEPIATDIAARRDALDRRAVRAAAREQELTAAITAADAAGEGRDALTKAAMIVKALATQAEEHRSERDRLATLTEQLADERDAIAKAEAKLAERAEHAKQLAEQASAAAKMSNQTRTCATTVRTALATALTTARRVASTASAHAAAVSLRESARDDLGPLERETDAARRALKEAEAHLEELRRRDKAAAIAAELRPGDDCLVCHRRLPADFAPAPDTGAAELAAATDRLSRTRTVRDTAVDQLARARAAVTAAEEAVLERESEHRRAQQTAQEARAEAVRAFEDLAALTSETSECFDAESASAALTAATAALAAPTADSAAQLEQDTAPIADAIAACEQAATTHAEQLQGEGHRRTAEIEADRKALAERTRAHRRRIDDTATASERHTLAAARAAAEAGTLPSRIRAMLPDQAIDVGADEVAAATAAVTARQAEVQGLFDQREKARAEKAEVLGGQRALDQETQARLEGSLNRLRDSLDAWAQAATQAIAHLDVASSHQAPKAPAEPGVAGVRKYAAELSTITSTLGDKLTQHATAAADRAAATENSLGEYAAALVDVDGFDADADLTTPEALHPLVAAAAQSAKEAKDQRQKQREAQDLIKPATDLDFAISAGKARYEALEVLRRELVDAKFLNHLTTLRTSALLGVASDLLGQMSDGRLGFADGFDIVSRTSGVVHHPNRLSGGEKFQASLALALALAELHSRGGPALGSLFLDEGFAALDSTALDSALEVLRSRAGSDRLVMLISHLHAVAEAVDDVLLVERTTSGSSARWLTPAQRDELAQADLASGLQALAR</sequence>
<proteinExistence type="inferred from homology"/>
<dbReference type="Gene3D" id="3.40.50.300">
    <property type="entry name" value="P-loop containing nucleotide triphosphate hydrolases"/>
    <property type="match status" value="2"/>
</dbReference>
<comment type="caution">
    <text evidence="7">The sequence shown here is derived from an EMBL/GenBank/DDBJ whole genome shotgun (WGS) entry which is preliminary data.</text>
</comment>
<organism evidence="7 8">
    <name type="scientific">Streptomyces massasporeus</name>
    <dbReference type="NCBI Taxonomy" id="67324"/>
    <lineage>
        <taxon>Bacteria</taxon>
        <taxon>Bacillati</taxon>
        <taxon>Actinomycetota</taxon>
        <taxon>Actinomycetes</taxon>
        <taxon>Kitasatosporales</taxon>
        <taxon>Streptomycetaceae</taxon>
        <taxon>Streptomyces</taxon>
    </lineage>
</organism>
<dbReference type="InterPro" id="IPR027417">
    <property type="entry name" value="P-loop_NTPase"/>
</dbReference>
<evidence type="ECO:0000256" key="5">
    <source>
        <dbReference type="SAM" id="MobiDB-lite"/>
    </source>
</evidence>
<dbReference type="InterPro" id="IPR003395">
    <property type="entry name" value="RecF/RecN/SMC_N"/>
</dbReference>
<evidence type="ECO:0000256" key="4">
    <source>
        <dbReference type="SAM" id="Coils"/>
    </source>
</evidence>
<feature type="coiled-coil region" evidence="4">
    <location>
        <begin position="425"/>
        <end position="456"/>
    </location>
</feature>
<evidence type="ECO:0000259" key="6">
    <source>
        <dbReference type="Pfam" id="PF02463"/>
    </source>
</evidence>
<dbReference type="EMBL" id="JBIAFP010000044">
    <property type="protein sequence ID" value="MFE9230988.1"/>
    <property type="molecule type" value="Genomic_DNA"/>
</dbReference>
<evidence type="ECO:0000313" key="8">
    <source>
        <dbReference type="Proteomes" id="UP001601288"/>
    </source>
</evidence>
<feature type="region of interest" description="Disordered" evidence="5">
    <location>
        <begin position="188"/>
        <end position="211"/>
    </location>
</feature>
<feature type="coiled-coil region" evidence="4">
    <location>
        <begin position="335"/>
        <end position="369"/>
    </location>
</feature>
<gene>
    <name evidence="7" type="ORF">ACFYM3_41740</name>
</gene>
<dbReference type="SUPFAM" id="SSF52540">
    <property type="entry name" value="P-loop containing nucleoside triphosphate hydrolases"/>
    <property type="match status" value="1"/>
</dbReference>
<name>A0ABW6LRH2_9ACTN</name>
<evidence type="ECO:0000313" key="7">
    <source>
        <dbReference type="EMBL" id="MFE9230988.1"/>
    </source>
</evidence>
<evidence type="ECO:0000256" key="3">
    <source>
        <dbReference type="ARBA" id="ARBA00013368"/>
    </source>
</evidence>
<accession>A0ABW6LRH2</accession>
<feature type="domain" description="RecF/RecN/SMC N-terminal" evidence="6">
    <location>
        <begin position="6"/>
        <end position="1033"/>
    </location>
</feature>
<dbReference type="Pfam" id="PF02463">
    <property type="entry name" value="SMC_N"/>
    <property type="match status" value="1"/>
</dbReference>